<keyword evidence="2" id="KW-1133">Transmembrane helix</keyword>
<evidence type="ECO:0000256" key="2">
    <source>
        <dbReference type="SAM" id="Phobius"/>
    </source>
</evidence>
<comment type="caution">
    <text evidence="3">The sequence shown here is derived from an EMBL/GenBank/DDBJ whole genome shotgun (WGS) entry which is preliminary data.</text>
</comment>
<sequence length="102" mass="11105">MRPGAESEAGQTASLVADGTPRAPDSWSPIPDIAQGGRSWVARLWRRICREPALLFSTAYVLVAFLGLWSSYWFHRGFGIAILDYLQASDHLVGGCATLPLS</sequence>
<dbReference type="RefSeq" id="WP_265127399.1">
    <property type="nucleotide sequence ID" value="NZ_JAPCHY010000005.1"/>
</dbReference>
<keyword evidence="4" id="KW-1185">Reference proteome</keyword>
<organism evidence="3 4">
    <name type="scientific">Xanthomonas chitinilytica</name>
    <dbReference type="NCBI Taxonomy" id="2989819"/>
    <lineage>
        <taxon>Bacteria</taxon>
        <taxon>Pseudomonadati</taxon>
        <taxon>Pseudomonadota</taxon>
        <taxon>Gammaproteobacteria</taxon>
        <taxon>Lysobacterales</taxon>
        <taxon>Lysobacteraceae</taxon>
        <taxon>Xanthomonas</taxon>
    </lineage>
</organism>
<evidence type="ECO:0000256" key="1">
    <source>
        <dbReference type="SAM" id="MobiDB-lite"/>
    </source>
</evidence>
<evidence type="ECO:0000313" key="3">
    <source>
        <dbReference type="EMBL" id="MCW4472441.1"/>
    </source>
</evidence>
<accession>A0ABT3JVD1</accession>
<proteinExistence type="predicted"/>
<gene>
    <name evidence="3" type="ORF">OK345_07985</name>
</gene>
<evidence type="ECO:0000313" key="4">
    <source>
        <dbReference type="Proteomes" id="UP001209922"/>
    </source>
</evidence>
<name>A0ABT3JVD1_9XANT</name>
<feature type="transmembrane region" description="Helical" evidence="2">
    <location>
        <begin position="53"/>
        <end position="74"/>
    </location>
</feature>
<dbReference type="Proteomes" id="UP001209922">
    <property type="component" value="Unassembled WGS sequence"/>
</dbReference>
<reference evidence="3 4" key="1">
    <citation type="submission" date="2022-10" db="EMBL/GenBank/DDBJ databases">
        <title>Xanthomonas sp. H13-6.</title>
        <authorList>
            <person name="Liu X."/>
            <person name="Deng Z."/>
            <person name="Jiang Y."/>
            <person name="Yu T."/>
            <person name="Ai J."/>
        </authorList>
    </citation>
    <scope>NUCLEOTIDE SEQUENCE [LARGE SCALE GENOMIC DNA]</scope>
    <source>
        <strain evidence="3 4">H13-6</strain>
    </source>
</reference>
<keyword evidence="2" id="KW-0472">Membrane</keyword>
<feature type="region of interest" description="Disordered" evidence="1">
    <location>
        <begin position="1"/>
        <end position="31"/>
    </location>
</feature>
<keyword evidence="2" id="KW-0812">Transmembrane</keyword>
<dbReference type="EMBL" id="JAPCHY010000005">
    <property type="protein sequence ID" value="MCW4472441.1"/>
    <property type="molecule type" value="Genomic_DNA"/>
</dbReference>
<protein>
    <submittedName>
        <fullName evidence="3">Uncharacterized protein</fullName>
    </submittedName>
</protein>